<organism evidence="1 2">
    <name type="scientific">Populus alba</name>
    <name type="common">White poplar</name>
    <dbReference type="NCBI Taxonomy" id="43335"/>
    <lineage>
        <taxon>Eukaryota</taxon>
        <taxon>Viridiplantae</taxon>
        <taxon>Streptophyta</taxon>
        <taxon>Embryophyta</taxon>
        <taxon>Tracheophyta</taxon>
        <taxon>Spermatophyta</taxon>
        <taxon>Magnoliopsida</taxon>
        <taxon>eudicotyledons</taxon>
        <taxon>Gunneridae</taxon>
        <taxon>Pentapetalae</taxon>
        <taxon>rosids</taxon>
        <taxon>fabids</taxon>
        <taxon>Malpighiales</taxon>
        <taxon>Salicaceae</taxon>
        <taxon>Saliceae</taxon>
        <taxon>Populus</taxon>
    </lineage>
</organism>
<keyword evidence="2" id="KW-1185">Reference proteome</keyword>
<name>A0ACC4APH3_POPAL</name>
<dbReference type="EMBL" id="RCHU02000017">
    <property type="protein sequence ID" value="KAL3567802.1"/>
    <property type="molecule type" value="Genomic_DNA"/>
</dbReference>
<comment type="caution">
    <text evidence="1">The sequence shown here is derived from an EMBL/GenBank/DDBJ whole genome shotgun (WGS) entry which is preliminary data.</text>
</comment>
<sequence>MGFVKKEEQIHEGKGSPAPSGHNGGFSGSSKSIPLVPDPNSKCHGAAHLSRPCPSSGDLASTLSTVPSMICPRISPSSAGATSVSPVIGKPQTSSSINSPVNNSPGSPHPLSPTLVHFPAYSSSASCHLQESDVSEIDVHWKHCLIGFVAGKCLGLKSRNKKRSHEPPTGSTSSNPSAEIAAVVQQVQHCAGSPKDLQEDPMTTVAAIAEAMRTQSPDRKRSKVVVTEPLGSISHHSAAIDTSSTVPLNRQYITQSKAAAIRQSKAPAAAFQYHHHSDDPSLLC</sequence>
<reference evidence="1 2" key="1">
    <citation type="journal article" date="2024" name="Plant Biotechnol. J.">
        <title>Genome and CRISPR/Cas9 system of a widespread forest tree (Populus alba) in the world.</title>
        <authorList>
            <person name="Liu Y.J."/>
            <person name="Jiang P.F."/>
            <person name="Han X.M."/>
            <person name="Li X.Y."/>
            <person name="Wang H.M."/>
            <person name="Wang Y.J."/>
            <person name="Wang X.X."/>
            <person name="Zeng Q.Y."/>
        </authorList>
    </citation>
    <scope>NUCLEOTIDE SEQUENCE [LARGE SCALE GENOMIC DNA]</scope>
    <source>
        <strain evidence="2">cv. PAL-ZL1</strain>
    </source>
</reference>
<proteinExistence type="predicted"/>
<gene>
    <name evidence="1" type="ORF">D5086_030453</name>
</gene>
<dbReference type="Proteomes" id="UP000309997">
    <property type="component" value="Unassembled WGS sequence"/>
</dbReference>
<protein>
    <submittedName>
        <fullName evidence="1">Uncharacterized protein</fullName>
    </submittedName>
</protein>
<accession>A0ACC4APH3</accession>
<evidence type="ECO:0000313" key="2">
    <source>
        <dbReference type="Proteomes" id="UP000309997"/>
    </source>
</evidence>
<evidence type="ECO:0000313" key="1">
    <source>
        <dbReference type="EMBL" id="KAL3567802.1"/>
    </source>
</evidence>